<proteinExistence type="predicted"/>
<keyword evidence="2" id="KW-1185">Reference proteome</keyword>
<feature type="region of interest" description="Disordered" evidence="1">
    <location>
        <begin position="1"/>
        <end position="54"/>
    </location>
</feature>
<evidence type="ECO:0000313" key="3">
    <source>
        <dbReference type="WBParaSite" id="MBELARI_LOCUS21153"/>
    </source>
</evidence>
<dbReference type="AlphaFoldDB" id="A0AAF3F456"/>
<protein>
    <submittedName>
        <fullName evidence="3">Uncharacterized protein</fullName>
    </submittedName>
</protein>
<feature type="compositionally biased region" description="Basic and acidic residues" evidence="1">
    <location>
        <begin position="19"/>
        <end position="54"/>
    </location>
</feature>
<accession>A0AAF3F456</accession>
<sequence length="259" mass="29607">MIRQFQHHKHHLTAHRAQSGHDETQKSIRDDETQEKLPGKGAKDSRGKPGSKELLKMRRTKLKKDVSPSAAAPPKGVQIKAKPEFFEELLTWVNEYEMVLTTEKGLIEFGGIEDDNYTRLCSHVKLKNSTHYMLATLYLTLNAPAIPPDAAFSYSIFQLPVSKGRVNWLLEAPNGNDSRLRRFWNEQISYLKPQKKGAQQQYLLRLPVCFVAEKNGCDQRRHRHVVKPIIYVDNQAIAEPDYDTDQQSMKSDQLPSAQG</sequence>
<feature type="compositionally biased region" description="Basic residues" evidence="1">
    <location>
        <begin position="1"/>
        <end position="14"/>
    </location>
</feature>
<dbReference type="Proteomes" id="UP000887575">
    <property type="component" value="Unassembled WGS sequence"/>
</dbReference>
<name>A0AAF3F456_9BILA</name>
<reference evidence="3" key="1">
    <citation type="submission" date="2024-02" db="UniProtKB">
        <authorList>
            <consortium name="WormBaseParasite"/>
        </authorList>
    </citation>
    <scope>IDENTIFICATION</scope>
</reference>
<organism evidence="2 3">
    <name type="scientific">Mesorhabditis belari</name>
    <dbReference type="NCBI Taxonomy" id="2138241"/>
    <lineage>
        <taxon>Eukaryota</taxon>
        <taxon>Metazoa</taxon>
        <taxon>Ecdysozoa</taxon>
        <taxon>Nematoda</taxon>
        <taxon>Chromadorea</taxon>
        <taxon>Rhabditida</taxon>
        <taxon>Rhabditina</taxon>
        <taxon>Rhabditomorpha</taxon>
        <taxon>Rhabditoidea</taxon>
        <taxon>Rhabditidae</taxon>
        <taxon>Mesorhabditinae</taxon>
        <taxon>Mesorhabditis</taxon>
    </lineage>
</organism>
<evidence type="ECO:0000256" key="1">
    <source>
        <dbReference type="SAM" id="MobiDB-lite"/>
    </source>
</evidence>
<dbReference type="WBParaSite" id="MBELARI_LOCUS21153">
    <property type="protein sequence ID" value="MBELARI_LOCUS21153"/>
    <property type="gene ID" value="MBELARI_LOCUS21153"/>
</dbReference>
<evidence type="ECO:0000313" key="2">
    <source>
        <dbReference type="Proteomes" id="UP000887575"/>
    </source>
</evidence>